<feature type="binding site" evidence="9">
    <location>
        <position position="212"/>
    </location>
    <ligand>
        <name>1-deoxy-D-xylulose 5-phosphate</name>
        <dbReference type="ChEBI" id="CHEBI:57792"/>
    </ligand>
</feature>
<feature type="binding site" evidence="9">
    <location>
        <position position="150"/>
    </location>
    <ligand>
        <name>Mn(2+)</name>
        <dbReference type="ChEBI" id="CHEBI:29035"/>
    </ligand>
</feature>
<evidence type="ECO:0000256" key="2">
    <source>
        <dbReference type="ARBA" id="ARBA00006825"/>
    </source>
</evidence>
<evidence type="ECO:0000313" key="14">
    <source>
        <dbReference type="Proteomes" id="UP001595379"/>
    </source>
</evidence>
<organism evidence="13 14">
    <name type="scientific">Hyphobacterium vulgare</name>
    <dbReference type="NCBI Taxonomy" id="1736751"/>
    <lineage>
        <taxon>Bacteria</taxon>
        <taxon>Pseudomonadati</taxon>
        <taxon>Pseudomonadota</taxon>
        <taxon>Alphaproteobacteria</taxon>
        <taxon>Maricaulales</taxon>
        <taxon>Maricaulaceae</taxon>
        <taxon>Hyphobacterium</taxon>
    </lineage>
</organism>
<dbReference type="Gene3D" id="3.40.50.720">
    <property type="entry name" value="NAD(P)-binding Rossmann-like Domain"/>
    <property type="match status" value="1"/>
</dbReference>
<dbReference type="InterPro" id="IPR036291">
    <property type="entry name" value="NAD(P)-bd_dom_sf"/>
</dbReference>
<keyword evidence="7 9" id="KW-0414">Isoprene biosynthesis</keyword>
<dbReference type="GO" id="GO:0030604">
    <property type="term" value="F:1-deoxy-D-xylulose-5-phosphate reductoisomerase activity"/>
    <property type="evidence" value="ECO:0007669"/>
    <property type="project" value="UniProtKB-EC"/>
</dbReference>
<dbReference type="Pfam" id="PF08436">
    <property type="entry name" value="DXP_redisom_C"/>
    <property type="match status" value="1"/>
</dbReference>
<dbReference type="Proteomes" id="UP001595379">
    <property type="component" value="Unassembled WGS sequence"/>
</dbReference>
<sequence length="396" mass="41978">MSARRISILGATGSVGLATLDLVGRAEPGRYEIVALTANSNAEALAELARRYRPEIAVIADPSKAAALKDALAGTGIASASGPEALVEAASRDADWVMAAIVGAAGLAPTLAALAPGRVVALANKECLVCSGDLFMTRARDVGATVLPVDSEHNALFQALDDDHRGYVDSVTLTASGGPFRTWSLDEMARATRKDALAHPVWSMGAKISIDSATLMNKGLEVIEACRLFDLRSEQVKVVVHPQSIIHGLVEYSDGSVLAQLGAPDMRIPIASALAWPERMRTPAERLDLARIAKLDFEKPDEARFPALALARTALMHGEGMTSALNAANEIAVETFLNDHIGFLDMIAVVSDSLDEVDGAETLPKRFADIDEAIATDLRTRDVARGVVKRLTAKRA</sequence>
<feature type="binding site" evidence="9">
    <location>
        <position position="125"/>
    </location>
    <ligand>
        <name>1-deoxy-D-xylulose 5-phosphate</name>
        <dbReference type="ChEBI" id="CHEBI:57792"/>
    </ligand>
</feature>
<evidence type="ECO:0000256" key="1">
    <source>
        <dbReference type="ARBA" id="ARBA00005094"/>
    </source>
</evidence>
<dbReference type="SUPFAM" id="SSF55347">
    <property type="entry name" value="Glyceraldehyde-3-phosphate dehydrogenase-like, C-terminal domain"/>
    <property type="match status" value="1"/>
</dbReference>
<feature type="binding site" evidence="9">
    <location>
        <position position="152"/>
    </location>
    <ligand>
        <name>1-deoxy-D-xylulose 5-phosphate</name>
        <dbReference type="ChEBI" id="CHEBI:57792"/>
    </ligand>
</feature>
<feature type="binding site" evidence="9">
    <location>
        <position position="151"/>
    </location>
    <ligand>
        <name>1-deoxy-D-xylulose 5-phosphate</name>
        <dbReference type="ChEBI" id="CHEBI:57792"/>
    </ligand>
</feature>
<keyword evidence="5 9" id="KW-0560">Oxidoreductase</keyword>
<feature type="binding site" evidence="9">
    <location>
        <position position="124"/>
    </location>
    <ligand>
        <name>NADPH</name>
        <dbReference type="ChEBI" id="CHEBI:57783"/>
    </ligand>
</feature>
<dbReference type="NCBIfam" id="TIGR00243">
    <property type="entry name" value="Dxr"/>
    <property type="match status" value="1"/>
</dbReference>
<evidence type="ECO:0000256" key="3">
    <source>
        <dbReference type="ARBA" id="ARBA00022723"/>
    </source>
</evidence>
<dbReference type="Gene3D" id="1.10.1740.10">
    <property type="match status" value="1"/>
</dbReference>
<feature type="binding site" evidence="9">
    <location>
        <position position="126"/>
    </location>
    <ligand>
        <name>NADPH</name>
        <dbReference type="ChEBI" id="CHEBI:57783"/>
    </ligand>
</feature>
<keyword evidence="3 9" id="KW-0479">Metal-binding</keyword>
<feature type="binding site" evidence="9">
    <location>
        <position position="12"/>
    </location>
    <ligand>
        <name>NADPH</name>
        <dbReference type="ChEBI" id="CHEBI:57783"/>
    </ligand>
</feature>
<dbReference type="InterPro" id="IPR013644">
    <property type="entry name" value="DXP_reductoisomerase_C"/>
</dbReference>
<feature type="binding site" evidence="9">
    <location>
        <position position="217"/>
    </location>
    <ligand>
        <name>1-deoxy-D-xylulose 5-phosphate</name>
        <dbReference type="ChEBI" id="CHEBI:57792"/>
    </ligand>
</feature>
<comment type="function">
    <text evidence="9">Catalyzes the NADPH-dependent rearrangement and reduction of 1-deoxy-D-xylulose-5-phosphate (DXP) to 2-C-methyl-D-erythritol 4-phosphate (MEP).</text>
</comment>
<feature type="domain" description="1-deoxy-D-xylulose 5-phosphate reductoisomerase C-terminal" evidence="11">
    <location>
        <begin position="146"/>
        <end position="229"/>
    </location>
</feature>
<accession>A0ABV6ZSX8</accession>
<feature type="binding site" evidence="9">
    <location>
        <position position="13"/>
    </location>
    <ligand>
        <name>NADPH</name>
        <dbReference type="ChEBI" id="CHEBI:57783"/>
    </ligand>
</feature>
<keyword evidence="6 9" id="KW-0464">Manganese</keyword>
<comment type="pathway">
    <text evidence="1 9">Isoprenoid biosynthesis; isopentenyl diphosphate biosynthesis via DXP pathway; isopentenyl diphosphate from 1-deoxy-D-xylulose 5-phosphate: step 1/6.</text>
</comment>
<reference evidence="14" key="1">
    <citation type="journal article" date="2019" name="Int. J. Syst. Evol. Microbiol.">
        <title>The Global Catalogue of Microorganisms (GCM) 10K type strain sequencing project: providing services to taxonomists for standard genome sequencing and annotation.</title>
        <authorList>
            <consortium name="The Broad Institute Genomics Platform"/>
            <consortium name="The Broad Institute Genome Sequencing Center for Infectious Disease"/>
            <person name="Wu L."/>
            <person name="Ma J."/>
        </authorList>
    </citation>
    <scope>NUCLEOTIDE SEQUENCE [LARGE SCALE GENOMIC DNA]</scope>
    <source>
        <strain evidence="14">KCTC 52487</strain>
    </source>
</reference>
<evidence type="ECO:0000256" key="8">
    <source>
        <dbReference type="ARBA" id="ARBA00048543"/>
    </source>
</evidence>
<feature type="binding site" evidence="9">
    <location>
        <position position="221"/>
    </location>
    <ligand>
        <name>Mn(2+)</name>
        <dbReference type="ChEBI" id="CHEBI:29035"/>
    </ligand>
</feature>
<feature type="binding site" evidence="9">
    <location>
        <position position="221"/>
    </location>
    <ligand>
        <name>1-deoxy-D-xylulose 5-phosphate</name>
        <dbReference type="ChEBI" id="CHEBI:57792"/>
    </ligand>
</feature>
<proteinExistence type="inferred from homology"/>
<comment type="caution">
    <text evidence="9">Lacks conserved residue(s) required for the propagation of feature annotation.</text>
</comment>
<evidence type="ECO:0000256" key="6">
    <source>
        <dbReference type="ARBA" id="ARBA00023211"/>
    </source>
</evidence>
<dbReference type="EMBL" id="JBHRSV010000001">
    <property type="protein sequence ID" value="MFC2924531.1"/>
    <property type="molecule type" value="Genomic_DNA"/>
</dbReference>
<dbReference type="PANTHER" id="PTHR30525:SF0">
    <property type="entry name" value="1-DEOXY-D-XYLULOSE 5-PHOSPHATE REDUCTOISOMERASE, CHLOROPLASTIC"/>
    <property type="match status" value="1"/>
</dbReference>
<gene>
    <name evidence="9 13" type="primary">dxr</name>
    <name evidence="13" type="ORF">ACFOOR_00260</name>
</gene>
<evidence type="ECO:0000256" key="4">
    <source>
        <dbReference type="ARBA" id="ARBA00022857"/>
    </source>
</evidence>
<dbReference type="InterPro" id="IPR013512">
    <property type="entry name" value="DXP_reductoisomerase_N"/>
</dbReference>
<dbReference type="InterPro" id="IPR026877">
    <property type="entry name" value="DXPR_C"/>
</dbReference>
<dbReference type="InterPro" id="IPR036169">
    <property type="entry name" value="DXPR_C_sf"/>
</dbReference>
<comment type="catalytic activity">
    <reaction evidence="8">
        <text>2-C-methyl-D-erythritol 4-phosphate + NADP(+) = 1-deoxy-D-xylulose 5-phosphate + NADPH + H(+)</text>
        <dbReference type="Rhea" id="RHEA:13717"/>
        <dbReference type="ChEBI" id="CHEBI:15378"/>
        <dbReference type="ChEBI" id="CHEBI:57783"/>
        <dbReference type="ChEBI" id="CHEBI:57792"/>
        <dbReference type="ChEBI" id="CHEBI:58262"/>
        <dbReference type="ChEBI" id="CHEBI:58349"/>
        <dbReference type="EC" id="1.1.1.267"/>
    </reaction>
    <physiologicalReaction direction="right-to-left" evidence="8">
        <dbReference type="Rhea" id="RHEA:13719"/>
    </physiologicalReaction>
</comment>
<dbReference type="PANTHER" id="PTHR30525">
    <property type="entry name" value="1-DEOXY-D-XYLULOSE 5-PHOSPHATE REDUCTOISOMERASE"/>
    <property type="match status" value="1"/>
</dbReference>
<evidence type="ECO:0000313" key="13">
    <source>
        <dbReference type="EMBL" id="MFC2924531.1"/>
    </source>
</evidence>
<feature type="binding site" evidence="9">
    <location>
        <position position="199"/>
    </location>
    <ligand>
        <name>1-deoxy-D-xylulose 5-phosphate</name>
        <dbReference type="ChEBI" id="CHEBI:57792"/>
    </ligand>
</feature>
<keyword evidence="9" id="KW-0460">Magnesium</keyword>
<protein>
    <recommendedName>
        <fullName evidence="9">1-deoxy-D-xylulose 5-phosphate reductoisomerase</fullName>
        <shortName evidence="9">DXP reductoisomerase</shortName>
        <ecNumber evidence="9">1.1.1.267</ecNumber>
    </recommendedName>
    <alternativeName>
        <fullName evidence="9">1-deoxyxylulose-5-phosphate reductoisomerase</fullName>
    </alternativeName>
    <alternativeName>
        <fullName evidence="9">2-C-methyl-D-erythritol 4-phosphate synthase</fullName>
    </alternativeName>
</protein>
<dbReference type="Pfam" id="PF13288">
    <property type="entry name" value="DXPR_C"/>
    <property type="match status" value="1"/>
</dbReference>
<evidence type="ECO:0000259" key="12">
    <source>
        <dbReference type="Pfam" id="PF13288"/>
    </source>
</evidence>
<feature type="binding site" evidence="9">
    <location>
        <position position="14"/>
    </location>
    <ligand>
        <name>NADPH</name>
        <dbReference type="ChEBI" id="CHEBI:57783"/>
    </ligand>
</feature>
<dbReference type="Pfam" id="PF02670">
    <property type="entry name" value="DXP_reductoisom"/>
    <property type="match status" value="1"/>
</dbReference>
<comment type="similarity">
    <text evidence="2 9">Belongs to the DXR family.</text>
</comment>
<evidence type="ECO:0000256" key="9">
    <source>
        <dbReference type="HAMAP-Rule" id="MF_00183"/>
    </source>
</evidence>
<feature type="binding site" evidence="9">
    <location>
        <position position="15"/>
    </location>
    <ligand>
        <name>NADPH</name>
        <dbReference type="ChEBI" id="CHEBI:57783"/>
    </ligand>
</feature>
<dbReference type="EC" id="1.1.1.267" evidence="9"/>
<evidence type="ECO:0000256" key="7">
    <source>
        <dbReference type="ARBA" id="ARBA00023229"/>
    </source>
</evidence>
<feature type="binding site" evidence="9">
    <location>
        <position position="41"/>
    </location>
    <ligand>
        <name>NADPH</name>
        <dbReference type="ChEBI" id="CHEBI:57783"/>
    </ligand>
</feature>
<feature type="binding site" evidence="9">
    <location>
        <position position="176"/>
    </location>
    <ligand>
        <name>1-deoxy-D-xylulose 5-phosphate</name>
        <dbReference type="ChEBI" id="CHEBI:57792"/>
    </ligand>
</feature>
<feature type="domain" description="DXP reductoisomerase C-terminal" evidence="12">
    <location>
        <begin position="261"/>
        <end position="382"/>
    </location>
</feature>
<dbReference type="InterPro" id="IPR003821">
    <property type="entry name" value="DXP_reductoisomerase"/>
</dbReference>
<dbReference type="RefSeq" id="WP_343163754.1">
    <property type="nucleotide sequence ID" value="NZ_JBHRSV010000001.1"/>
</dbReference>
<comment type="caution">
    <text evidence="13">The sequence shown here is derived from an EMBL/GenBank/DDBJ whole genome shotgun (WGS) entry which is preliminary data.</text>
</comment>
<dbReference type="SUPFAM" id="SSF51735">
    <property type="entry name" value="NAD(P)-binding Rossmann-fold domains"/>
    <property type="match status" value="1"/>
</dbReference>
<evidence type="ECO:0000256" key="5">
    <source>
        <dbReference type="ARBA" id="ARBA00023002"/>
    </source>
</evidence>
<feature type="domain" description="1-deoxy-D-xylulose 5-phosphate reductoisomerase N-terminal" evidence="10">
    <location>
        <begin position="6"/>
        <end position="132"/>
    </location>
</feature>
<keyword evidence="4 9" id="KW-0521">NADP</keyword>
<evidence type="ECO:0000259" key="10">
    <source>
        <dbReference type="Pfam" id="PF02670"/>
    </source>
</evidence>
<dbReference type="SUPFAM" id="SSF69055">
    <property type="entry name" value="1-deoxy-D-xylulose-5-phosphate reductoisomerase, C-terminal domain"/>
    <property type="match status" value="1"/>
</dbReference>
<keyword evidence="14" id="KW-1185">Reference proteome</keyword>
<feature type="binding site" evidence="9">
    <location>
        <position position="205"/>
    </location>
    <ligand>
        <name>NADPH</name>
        <dbReference type="ChEBI" id="CHEBI:57783"/>
    </ligand>
</feature>
<feature type="binding site" evidence="9">
    <location>
        <position position="218"/>
    </location>
    <ligand>
        <name>1-deoxy-D-xylulose 5-phosphate</name>
        <dbReference type="ChEBI" id="CHEBI:57792"/>
    </ligand>
</feature>
<evidence type="ECO:0000259" key="11">
    <source>
        <dbReference type="Pfam" id="PF08436"/>
    </source>
</evidence>
<comment type="cofactor">
    <cofactor evidence="9">
        <name>Mg(2+)</name>
        <dbReference type="ChEBI" id="CHEBI:18420"/>
    </cofactor>
    <cofactor evidence="9">
        <name>Mn(2+)</name>
        <dbReference type="ChEBI" id="CHEBI:29035"/>
    </cofactor>
</comment>
<dbReference type="HAMAP" id="MF_00183">
    <property type="entry name" value="DXP_reductoisom"/>
    <property type="match status" value="1"/>
</dbReference>
<name>A0ABV6ZSX8_9PROT</name>
<dbReference type="PIRSF" id="PIRSF006205">
    <property type="entry name" value="Dxp_reductismrs"/>
    <property type="match status" value="1"/>
</dbReference>
<feature type="binding site" evidence="9">
    <location>
        <position position="152"/>
    </location>
    <ligand>
        <name>Mn(2+)</name>
        <dbReference type="ChEBI" id="CHEBI:29035"/>
    </ligand>
</feature>